<evidence type="ECO:0000259" key="2">
    <source>
        <dbReference type="Pfam" id="PF20142"/>
    </source>
</evidence>
<keyword evidence="1" id="KW-0732">Signal</keyword>
<reference evidence="3 4" key="1">
    <citation type="journal article" date="2013" name="J. Microbiol.">
        <title>Mucilaginibacter ginsenosidivorax sp. nov., with ginsenoside converting activity isolated from sediment.</title>
        <authorList>
            <person name="Kim J.K."/>
            <person name="Choi T.E."/>
            <person name="Liu Q.M."/>
            <person name="Park H.Y."/>
            <person name="Yi T.H."/>
            <person name="Yoon M.H."/>
            <person name="Kim S.C."/>
            <person name="Im W.T."/>
        </authorList>
    </citation>
    <scope>NUCLEOTIDE SEQUENCE [LARGE SCALE GENOMIC DNA]</scope>
    <source>
        <strain evidence="3 4">KHI28</strain>
    </source>
</reference>
<feature type="chain" id="PRO_5023062164" description="L,D-transpeptidase scaffold domain-containing protein" evidence="1">
    <location>
        <begin position="28"/>
        <end position="386"/>
    </location>
</feature>
<dbReference type="Pfam" id="PF20142">
    <property type="entry name" value="Scaffold"/>
    <property type="match status" value="1"/>
</dbReference>
<sequence>MQRYKCSFYFSAAIMSLLVLLGVVANATAHITAKDTSIAASVKNQLAVHRKELYFPNSVQRFYRQTGFRLAWIAPDTVKTHATDAMLLLDCVVTYGLKHADYHPDQLLYDKLKLLRSSSSPVSNSQKAVFDILLTDAILTFENNLHYGRLNPNYPAAKIDSGIKNGFNAEKVLINALKSQQFEKEISKVQPQTKAYASLKHQMYLMKGLYELDCYEFSVADVQRVAINMERLRWYSTRKKTSVDINIPSGILTVHTKTGDQYFKIKIDKPGMDLLAAGLDYSAINITTNKGQIFLQISKPAYQKPGELTINPVVNHTRQDTTAIPVTVSRGAKLAAQLSNIGKKQPLPVSLTYLTCDIRNGQLVTYKDIFYADARLKKALYKVSKP</sequence>
<dbReference type="Proteomes" id="UP000321362">
    <property type="component" value="Chromosome"/>
</dbReference>
<gene>
    <name evidence="3" type="ORF">FSB76_24705</name>
</gene>
<evidence type="ECO:0000313" key="3">
    <source>
        <dbReference type="EMBL" id="QEC78990.1"/>
    </source>
</evidence>
<dbReference type="AlphaFoldDB" id="A0A5B8W4L2"/>
<dbReference type="KEGG" id="mgk:FSB76_24705"/>
<accession>A0A5B8W4L2</accession>
<feature type="domain" description="L,D-transpeptidase scaffold" evidence="2">
    <location>
        <begin position="58"/>
        <end position="202"/>
    </location>
</feature>
<keyword evidence="4" id="KW-1185">Reference proteome</keyword>
<feature type="signal peptide" evidence="1">
    <location>
        <begin position="1"/>
        <end position="27"/>
    </location>
</feature>
<dbReference type="OrthoDB" id="9778545at2"/>
<dbReference type="EMBL" id="CP042437">
    <property type="protein sequence ID" value="QEC78990.1"/>
    <property type="molecule type" value="Genomic_DNA"/>
</dbReference>
<organism evidence="3 4">
    <name type="scientific">Mucilaginibacter ginsenosidivorax</name>
    <dbReference type="NCBI Taxonomy" id="862126"/>
    <lineage>
        <taxon>Bacteria</taxon>
        <taxon>Pseudomonadati</taxon>
        <taxon>Bacteroidota</taxon>
        <taxon>Sphingobacteriia</taxon>
        <taxon>Sphingobacteriales</taxon>
        <taxon>Sphingobacteriaceae</taxon>
        <taxon>Mucilaginibacter</taxon>
    </lineage>
</organism>
<dbReference type="InterPro" id="IPR045380">
    <property type="entry name" value="LD_TPept_scaffold_dom"/>
</dbReference>
<evidence type="ECO:0000313" key="4">
    <source>
        <dbReference type="Proteomes" id="UP000321362"/>
    </source>
</evidence>
<dbReference type="RefSeq" id="WP_147058146.1">
    <property type="nucleotide sequence ID" value="NZ_CP042437.1"/>
</dbReference>
<evidence type="ECO:0000256" key="1">
    <source>
        <dbReference type="SAM" id="SignalP"/>
    </source>
</evidence>
<protein>
    <recommendedName>
        <fullName evidence="2">L,D-transpeptidase scaffold domain-containing protein</fullName>
    </recommendedName>
</protein>
<proteinExistence type="predicted"/>
<name>A0A5B8W4L2_9SPHI</name>